<organism evidence="12 13">
    <name type="scientific">Echinops telfairi</name>
    <name type="common">Lesser hedgehog tenrec</name>
    <dbReference type="NCBI Taxonomy" id="9371"/>
    <lineage>
        <taxon>Eukaryota</taxon>
        <taxon>Metazoa</taxon>
        <taxon>Chordata</taxon>
        <taxon>Craniata</taxon>
        <taxon>Vertebrata</taxon>
        <taxon>Euteleostomi</taxon>
        <taxon>Mammalia</taxon>
        <taxon>Eutheria</taxon>
        <taxon>Afrotheria</taxon>
        <taxon>Tenrecidae</taxon>
        <taxon>Tenrecinae</taxon>
        <taxon>Echinops</taxon>
    </lineage>
</organism>
<comment type="caution">
    <text evidence="11">Lacks conserved residue(s) required for the propagation of feature annotation.</text>
</comment>
<keyword evidence="4 11" id="KW-0808">Transferase</keyword>
<evidence type="ECO:0000313" key="12">
    <source>
        <dbReference type="Proteomes" id="UP000694863"/>
    </source>
</evidence>
<keyword evidence="7 11" id="KW-1133">Transmembrane helix</keyword>
<evidence type="ECO:0000256" key="1">
    <source>
        <dbReference type="ARBA" id="ARBA00004477"/>
    </source>
</evidence>
<evidence type="ECO:0000256" key="5">
    <source>
        <dbReference type="ARBA" id="ARBA00022692"/>
    </source>
</evidence>
<dbReference type="RefSeq" id="XP_004708892.1">
    <property type="nucleotide sequence ID" value="XM_004708835.2"/>
</dbReference>
<reference evidence="13" key="1">
    <citation type="submission" date="2025-08" db="UniProtKB">
        <authorList>
            <consortium name="RefSeq"/>
        </authorList>
    </citation>
    <scope>IDENTIFICATION</scope>
</reference>
<protein>
    <recommendedName>
        <fullName evidence="11">Acyltransferase</fullName>
        <ecNumber evidence="11">2.3.1.-</ecNumber>
    </recommendedName>
</protein>
<evidence type="ECO:0000313" key="13">
    <source>
        <dbReference type="RefSeq" id="XP_004708892.1"/>
    </source>
</evidence>
<evidence type="ECO:0000256" key="9">
    <source>
        <dbReference type="ARBA" id="ARBA00023136"/>
    </source>
</evidence>
<dbReference type="EC" id="2.3.1.-" evidence="11"/>
<evidence type="ECO:0000256" key="6">
    <source>
        <dbReference type="ARBA" id="ARBA00022824"/>
    </source>
</evidence>
<keyword evidence="3" id="KW-0444">Lipid biosynthesis</keyword>
<gene>
    <name evidence="13" type="primary">MOGAT2</name>
</gene>
<dbReference type="Proteomes" id="UP000694863">
    <property type="component" value="Unplaced"/>
</dbReference>
<sequence>MKFAPVMVPWQRRMQTLAVLQWVLSFLILPLVCYAVFIGLLFTRFWILSVLYSAWWYLDWDKPWQGGRIIPIIRRGFLWKNMRDYFPVSLVKTAELDPSKNYLAGFHPHGIMVVGAFLNLCTEGTNFTSVFPGIRRYLMMLDIWFRIPFFRDYIMAGGLVASARNSASSLLNKKEGGNLLVIVIGGAKEALDAKPGKYRLLLKSRKGFVKLALTHGTSLLPIFSFGENEVYDQVDNPPGSWLRWVQLKLQKVMGISLPLFHGRGIFQYSFGFLPYRRPITTVVGKPIEVQKVLQPTQEEVDQLHQQYIKELSDLFEAHKLKFNIPEDQHLEFC</sequence>
<keyword evidence="9 11" id="KW-0472">Membrane</keyword>
<evidence type="ECO:0000256" key="10">
    <source>
        <dbReference type="ARBA" id="ARBA00023315"/>
    </source>
</evidence>
<dbReference type="CDD" id="cd07987">
    <property type="entry name" value="LPLAT_MGAT-like"/>
    <property type="match status" value="1"/>
</dbReference>
<evidence type="ECO:0000256" key="3">
    <source>
        <dbReference type="ARBA" id="ARBA00022516"/>
    </source>
</evidence>
<evidence type="ECO:0000256" key="8">
    <source>
        <dbReference type="ARBA" id="ARBA00023098"/>
    </source>
</evidence>
<dbReference type="InterPro" id="IPR007130">
    <property type="entry name" value="DAGAT"/>
</dbReference>
<keyword evidence="8" id="KW-0443">Lipid metabolism</keyword>
<comment type="similarity">
    <text evidence="2 11">Belongs to the diacylglycerol acyltransferase family.</text>
</comment>
<comment type="subcellular location">
    <subcellularLocation>
        <location evidence="1 11">Endoplasmic reticulum membrane</location>
        <topology evidence="1 11">Multi-pass membrane protein</topology>
    </subcellularLocation>
</comment>
<keyword evidence="6 11" id="KW-0256">Endoplasmic reticulum</keyword>
<accession>A0ABM0IVT4</accession>
<evidence type="ECO:0000256" key="4">
    <source>
        <dbReference type="ARBA" id="ARBA00022679"/>
    </source>
</evidence>
<proteinExistence type="inferred from homology"/>
<name>A0ABM0IVT4_ECHTE</name>
<keyword evidence="5 11" id="KW-0812">Transmembrane</keyword>
<dbReference type="PANTHER" id="PTHR12317:SF74">
    <property type="entry name" value="2-ACYLGLYCEROL O-ACYLTRANSFERASE 2"/>
    <property type="match status" value="1"/>
</dbReference>
<evidence type="ECO:0000256" key="7">
    <source>
        <dbReference type="ARBA" id="ARBA00022989"/>
    </source>
</evidence>
<dbReference type="Pfam" id="PF03982">
    <property type="entry name" value="DAGAT"/>
    <property type="match status" value="1"/>
</dbReference>
<dbReference type="PANTHER" id="PTHR12317">
    <property type="entry name" value="DIACYLGLYCEROL O-ACYLTRANSFERASE"/>
    <property type="match status" value="1"/>
</dbReference>
<keyword evidence="10" id="KW-0012">Acyltransferase</keyword>
<feature type="transmembrane region" description="Helical" evidence="11">
    <location>
        <begin position="20"/>
        <end position="42"/>
    </location>
</feature>
<dbReference type="GeneID" id="101641854"/>
<keyword evidence="12" id="KW-1185">Reference proteome</keyword>
<evidence type="ECO:0000256" key="2">
    <source>
        <dbReference type="ARBA" id="ARBA00005420"/>
    </source>
</evidence>
<evidence type="ECO:0000256" key="11">
    <source>
        <dbReference type="RuleBase" id="RU367023"/>
    </source>
</evidence>